<comment type="caution">
    <text evidence="1">The sequence shown here is derived from an EMBL/GenBank/DDBJ whole genome shotgun (WGS) entry which is preliminary data.</text>
</comment>
<dbReference type="EMBL" id="LGTZ01001446">
    <property type="protein sequence ID" value="OJD21359.1"/>
    <property type="molecule type" value="Genomic_DNA"/>
</dbReference>
<dbReference type="AlphaFoldDB" id="A0A1J9QYS9"/>
<name>A0A1J9QYS9_9EURO</name>
<evidence type="ECO:0000313" key="2">
    <source>
        <dbReference type="Proteomes" id="UP000242791"/>
    </source>
</evidence>
<dbReference type="VEuPathDB" id="FungiDB:ACJ73_07301"/>
<dbReference type="Proteomes" id="UP000242791">
    <property type="component" value="Unassembled WGS sequence"/>
</dbReference>
<accession>A0A1J9QYS9</accession>
<organism evidence="1 2">
    <name type="scientific">Blastomyces percursus</name>
    <dbReference type="NCBI Taxonomy" id="1658174"/>
    <lineage>
        <taxon>Eukaryota</taxon>
        <taxon>Fungi</taxon>
        <taxon>Dikarya</taxon>
        <taxon>Ascomycota</taxon>
        <taxon>Pezizomycotina</taxon>
        <taxon>Eurotiomycetes</taxon>
        <taxon>Eurotiomycetidae</taxon>
        <taxon>Onygenales</taxon>
        <taxon>Ajellomycetaceae</taxon>
        <taxon>Blastomyces</taxon>
    </lineage>
</organism>
<evidence type="ECO:0000313" key="1">
    <source>
        <dbReference type="EMBL" id="OJD21359.1"/>
    </source>
</evidence>
<proteinExistence type="predicted"/>
<reference evidence="1 2" key="1">
    <citation type="submission" date="2015-08" db="EMBL/GenBank/DDBJ databases">
        <title>Emmonsia species relationships and genome sequence.</title>
        <authorList>
            <person name="Cuomo C.A."/>
            <person name="Schwartz I.S."/>
            <person name="Kenyon C."/>
            <person name="De Hoog G.S."/>
            <person name="Govender N.P."/>
            <person name="Botha A."/>
            <person name="Moreno L."/>
            <person name="De Vries M."/>
            <person name="Munoz J.F."/>
            <person name="Stielow J.B."/>
        </authorList>
    </citation>
    <scope>NUCLEOTIDE SEQUENCE [LARGE SCALE GENOMIC DNA]</scope>
    <source>
        <strain evidence="1 2">EI222</strain>
    </source>
</reference>
<gene>
    <name evidence="1" type="ORF">ACJ73_07301</name>
</gene>
<sequence length="112" mass="12455">MKPETNEMHRTNAVRLLRVPIFQGKSSTLPQGARLGRNAIEFWNTRGSINQGVVRFVEPMVSVMGLYLQVVMAENRRHPSQNEANGISQSGCDFTIGHAVDGNRRTSPALHL</sequence>
<keyword evidence="2" id="KW-1185">Reference proteome</keyword>
<protein>
    <submittedName>
        <fullName evidence="1">Uncharacterized protein</fullName>
    </submittedName>
</protein>